<dbReference type="GO" id="GO:0000502">
    <property type="term" value="C:proteasome complex"/>
    <property type="evidence" value="ECO:0007669"/>
    <property type="project" value="UniProtKB-KW"/>
</dbReference>
<gene>
    <name evidence="1" type="ORF">F511_12945</name>
</gene>
<dbReference type="Proteomes" id="UP000250235">
    <property type="component" value="Unassembled WGS sequence"/>
</dbReference>
<keyword evidence="1" id="KW-0647">Proteasome</keyword>
<sequence length="261" mass="30979">MLCIMSCKCMSGTKNIGNNRRAKRIGNNNCDTSLSLGSYPMHPVENRVAHRRTCAEATRQVARNFKWKQPPTNLYPAHNSLQKGYRMKELLKRGPTLSQMYQTVTENDGKCRRNATVNTKRRRLRYCDWYQLQGVMRLDDQSRNKSLVISVFLVSGEIRQRFEERHCSLRLVVFRILRLPCDWYLARCCDWIMTSVERRRLSKLQRCVLRLRLDDQQLVYRIVYPVRHRLSKLVRRRFENQSLVYFSDCWRNQPLVLASAG</sequence>
<evidence type="ECO:0000313" key="1">
    <source>
        <dbReference type="EMBL" id="KZV33384.1"/>
    </source>
</evidence>
<keyword evidence="2" id="KW-1185">Reference proteome</keyword>
<evidence type="ECO:0000313" key="2">
    <source>
        <dbReference type="Proteomes" id="UP000250235"/>
    </source>
</evidence>
<accession>A0A2Z7BG40</accession>
<proteinExistence type="predicted"/>
<dbReference type="AlphaFoldDB" id="A0A2Z7BG40"/>
<protein>
    <submittedName>
        <fullName evidence="1">26S proteasome non-ATPase regulatory subunit 1A</fullName>
    </submittedName>
</protein>
<organism evidence="1 2">
    <name type="scientific">Dorcoceras hygrometricum</name>
    <dbReference type="NCBI Taxonomy" id="472368"/>
    <lineage>
        <taxon>Eukaryota</taxon>
        <taxon>Viridiplantae</taxon>
        <taxon>Streptophyta</taxon>
        <taxon>Embryophyta</taxon>
        <taxon>Tracheophyta</taxon>
        <taxon>Spermatophyta</taxon>
        <taxon>Magnoliopsida</taxon>
        <taxon>eudicotyledons</taxon>
        <taxon>Gunneridae</taxon>
        <taxon>Pentapetalae</taxon>
        <taxon>asterids</taxon>
        <taxon>lamiids</taxon>
        <taxon>Lamiales</taxon>
        <taxon>Gesneriaceae</taxon>
        <taxon>Didymocarpoideae</taxon>
        <taxon>Trichosporeae</taxon>
        <taxon>Loxocarpinae</taxon>
        <taxon>Dorcoceras</taxon>
    </lineage>
</organism>
<name>A0A2Z7BG40_9LAMI</name>
<reference evidence="1 2" key="1">
    <citation type="journal article" date="2015" name="Proc. Natl. Acad. Sci. U.S.A.">
        <title>The resurrection genome of Boea hygrometrica: A blueprint for survival of dehydration.</title>
        <authorList>
            <person name="Xiao L."/>
            <person name="Yang G."/>
            <person name="Zhang L."/>
            <person name="Yang X."/>
            <person name="Zhao S."/>
            <person name="Ji Z."/>
            <person name="Zhou Q."/>
            <person name="Hu M."/>
            <person name="Wang Y."/>
            <person name="Chen M."/>
            <person name="Xu Y."/>
            <person name="Jin H."/>
            <person name="Xiao X."/>
            <person name="Hu G."/>
            <person name="Bao F."/>
            <person name="Hu Y."/>
            <person name="Wan P."/>
            <person name="Li L."/>
            <person name="Deng X."/>
            <person name="Kuang T."/>
            <person name="Xiang C."/>
            <person name="Zhu J.K."/>
            <person name="Oliver M.J."/>
            <person name="He Y."/>
        </authorList>
    </citation>
    <scope>NUCLEOTIDE SEQUENCE [LARGE SCALE GENOMIC DNA]</scope>
    <source>
        <strain evidence="2">cv. XS01</strain>
    </source>
</reference>
<dbReference type="EMBL" id="KV005826">
    <property type="protein sequence ID" value="KZV33384.1"/>
    <property type="molecule type" value="Genomic_DNA"/>
</dbReference>